<dbReference type="Proteomes" id="UP000285317">
    <property type="component" value="Chromosome"/>
</dbReference>
<reference evidence="1 2" key="1">
    <citation type="submission" date="2018-03" db="EMBL/GenBank/DDBJ databases">
        <title>Bacteriophage NCPPB3778 and a type I-E CRISPR drive the evolution of the US Biological Select Agent, Rathayibacter toxicus.</title>
        <authorList>
            <person name="Davis E.W.II."/>
            <person name="Tabima J.F."/>
            <person name="Weisberg A.J."/>
            <person name="Dantas Lopes L."/>
            <person name="Wiseman M.S."/>
            <person name="Wiseman M.S."/>
            <person name="Pupko T."/>
            <person name="Belcher M.S."/>
            <person name="Sechler A.J."/>
            <person name="Tancos M.A."/>
            <person name="Schroeder B.K."/>
            <person name="Murray T.D."/>
            <person name="Luster D.G."/>
            <person name="Schneider W.L."/>
            <person name="Rogers E."/>
            <person name="Andreote F.D."/>
            <person name="Grunwald N.J."/>
            <person name="Putnam M.L."/>
            <person name="Chang J.H."/>
        </authorList>
    </citation>
    <scope>NUCLEOTIDE SEQUENCE [LARGE SCALE GENOMIC DNA]</scope>
    <source>
        <strain evidence="1 2">DSM 15932</strain>
    </source>
</reference>
<gene>
    <name evidence="1" type="ORF">C1I64_04680</name>
</gene>
<name>A0A3Q9UWE2_9MICO</name>
<evidence type="ECO:0000313" key="2">
    <source>
        <dbReference type="Proteomes" id="UP000285317"/>
    </source>
</evidence>
<evidence type="ECO:0000313" key="1">
    <source>
        <dbReference type="EMBL" id="AZZ51405.1"/>
    </source>
</evidence>
<proteinExistence type="predicted"/>
<dbReference type="KEGG" id="rfs:C1I64_04680"/>
<dbReference type="EMBL" id="CP028137">
    <property type="protein sequence ID" value="AZZ51405.1"/>
    <property type="molecule type" value="Genomic_DNA"/>
</dbReference>
<organism evidence="1 2">
    <name type="scientific">Rathayibacter festucae DSM 15932</name>
    <dbReference type="NCBI Taxonomy" id="1328866"/>
    <lineage>
        <taxon>Bacteria</taxon>
        <taxon>Bacillati</taxon>
        <taxon>Actinomycetota</taxon>
        <taxon>Actinomycetes</taxon>
        <taxon>Micrococcales</taxon>
        <taxon>Microbacteriaceae</taxon>
        <taxon>Rathayibacter</taxon>
    </lineage>
</organism>
<accession>A0A3Q9UWE2</accession>
<dbReference type="RefSeq" id="WP_127886357.1">
    <property type="nucleotide sequence ID" value="NZ_CP028137.1"/>
</dbReference>
<protein>
    <submittedName>
        <fullName evidence="1">Uncharacterized protein</fullName>
    </submittedName>
</protein>
<dbReference type="AlphaFoldDB" id="A0A3Q9UWE2"/>
<sequence length="115" mass="13451">MHDRYDIEEIIYYAQKGMPARFIKEELGLSISERQVQRVVATRLGRRPTRQAIQRPDSLRDRVVAYMESQGLDRYYCTACERRRLEPGFIRALNADRSLDVLVFVCRHCSVASDV</sequence>